<feature type="domain" description="ABC transporter" evidence="9">
    <location>
        <begin position="9"/>
        <end position="249"/>
    </location>
</feature>
<dbReference type="Gene3D" id="3.40.50.300">
    <property type="entry name" value="P-loop containing nucleotide triphosphate hydrolases"/>
    <property type="match status" value="2"/>
</dbReference>
<dbReference type="GO" id="GO:0043190">
    <property type="term" value="C:ATP-binding cassette (ABC) transporter complex"/>
    <property type="evidence" value="ECO:0007669"/>
    <property type="project" value="TreeGrafter"/>
</dbReference>
<dbReference type="SUPFAM" id="SSF52540">
    <property type="entry name" value="P-loop containing nucleoside triphosphate hydrolases"/>
    <property type="match status" value="2"/>
</dbReference>
<dbReference type="InterPro" id="IPR050095">
    <property type="entry name" value="ECF_ABC_transporter_ATP-bd"/>
</dbReference>
<evidence type="ECO:0000256" key="2">
    <source>
        <dbReference type="ARBA" id="ARBA00005417"/>
    </source>
</evidence>
<dbReference type="GO" id="GO:0042626">
    <property type="term" value="F:ATPase-coupled transmembrane transporter activity"/>
    <property type="evidence" value="ECO:0007669"/>
    <property type="project" value="TreeGrafter"/>
</dbReference>
<dbReference type="InterPro" id="IPR027417">
    <property type="entry name" value="P-loop_NTPase"/>
</dbReference>
<keyword evidence="4" id="KW-1003">Cell membrane</keyword>
<dbReference type="PANTHER" id="PTHR43553:SF24">
    <property type="entry name" value="ENERGY-COUPLING FACTOR TRANSPORTER ATP-BINDING PROTEIN ECFA1"/>
    <property type="match status" value="1"/>
</dbReference>
<evidence type="ECO:0000256" key="6">
    <source>
        <dbReference type="ARBA" id="ARBA00022840"/>
    </source>
</evidence>
<dbReference type="EMBL" id="AP019376">
    <property type="protein sequence ID" value="BBH87461.1"/>
    <property type="molecule type" value="Genomic_DNA"/>
</dbReference>
<name>A0A455SJI1_9CHLR</name>
<dbReference type="CDD" id="cd03225">
    <property type="entry name" value="ABC_cobalt_CbiO_domain1"/>
    <property type="match status" value="2"/>
</dbReference>
<evidence type="ECO:0000256" key="7">
    <source>
        <dbReference type="ARBA" id="ARBA00022967"/>
    </source>
</evidence>
<comment type="subcellular location">
    <subcellularLocation>
        <location evidence="1">Cell membrane</location>
    </subcellularLocation>
</comment>
<evidence type="ECO:0000256" key="5">
    <source>
        <dbReference type="ARBA" id="ARBA00022741"/>
    </source>
</evidence>
<keyword evidence="8" id="KW-0472">Membrane</keyword>
<evidence type="ECO:0000256" key="4">
    <source>
        <dbReference type="ARBA" id="ARBA00022475"/>
    </source>
</evidence>
<keyword evidence="5" id="KW-0547">Nucleotide-binding</keyword>
<dbReference type="PANTHER" id="PTHR43553">
    <property type="entry name" value="HEAVY METAL TRANSPORTER"/>
    <property type="match status" value="1"/>
</dbReference>
<keyword evidence="7" id="KW-1278">Translocase</keyword>
<evidence type="ECO:0000256" key="1">
    <source>
        <dbReference type="ARBA" id="ARBA00004236"/>
    </source>
</evidence>
<dbReference type="InterPro" id="IPR003439">
    <property type="entry name" value="ABC_transporter-like_ATP-bd"/>
</dbReference>
<dbReference type="Pfam" id="PF00005">
    <property type="entry name" value="ABC_tran"/>
    <property type="match status" value="2"/>
</dbReference>
<evidence type="ECO:0000256" key="8">
    <source>
        <dbReference type="ARBA" id="ARBA00023136"/>
    </source>
</evidence>
<accession>A0A455SJI1</accession>
<evidence type="ECO:0000259" key="9">
    <source>
        <dbReference type="PROSITE" id="PS50893"/>
    </source>
</evidence>
<feature type="domain" description="ABC transporter" evidence="9">
    <location>
        <begin position="311"/>
        <end position="543"/>
    </location>
</feature>
<dbReference type="SMART" id="SM00382">
    <property type="entry name" value="AAA"/>
    <property type="match status" value="2"/>
</dbReference>
<dbReference type="GO" id="GO:0005524">
    <property type="term" value="F:ATP binding"/>
    <property type="evidence" value="ECO:0007669"/>
    <property type="project" value="UniProtKB-KW"/>
</dbReference>
<dbReference type="GO" id="GO:0016887">
    <property type="term" value="F:ATP hydrolysis activity"/>
    <property type="evidence" value="ECO:0007669"/>
    <property type="project" value="InterPro"/>
</dbReference>
<dbReference type="FunFam" id="3.40.50.300:FF:000224">
    <property type="entry name" value="Energy-coupling factor transporter ATP-binding protein EcfA"/>
    <property type="match status" value="2"/>
</dbReference>
<organism evidence="10">
    <name type="scientific">Thermosporothrix sp. COM3</name>
    <dbReference type="NCBI Taxonomy" id="2490863"/>
    <lineage>
        <taxon>Bacteria</taxon>
        <taxon>Bacillati</taxon>
        <taxon>Chloroflexota</taxon>
        <taxon>Ktedonobacteria</taxon>
        <taxon>Ktedonobacterales</taxon>
        <taxon>Thermosporotrichaceae</taxon>
        <taxon>Thermosporothrix</taxon>
    </lineage>
</organism>
<dbReference type="AlphaFoldDB" id="A0A455SJI1"/>
<gene>
    <name evidence="10" type="primary">ykoD</name>
    <name evidence="10" type="ORF">KTC_22120</name>
</gene>
<dbReference type="NCBIfam" id="NF010167">
    <property type="entry name" value="PRK13648.1"/>
    <property type="match status" value="2"/>
</dbReference>
<dbReference type="InterPro" id="IPR015856">
    <property type="entry name" value="ABC_transpr_CbiO/EcfA_su"/>
</dbReference>
<dbReference type="InterPro" id="IPR017871">
    <property type="entry name" value="ABC_transporter-like_CS"/>
</dbReference>
<evidence type="ECO:0000313" key="10">
    <source>
        <dbReference type="EMBL" id="BBH87461.1"/>
    </source>
</evidence>
<protein>
    <submittedName>
        <fullName evidence="10">Putative HMP/thiamine import ATP-binding protein YkoD</fullName>
    </submittedName>
</protein>
<keyword evidence="6 10" id="KW-0067">ATP-binding</keyword>
<keyword evidence="3" id="KW-0813">Transport</keyword>
<dbReference type="PROSITE" id="PS50893">
    <property type="entry name" value="ABC_TRANSPORTER_2"/>
    <property type="match status" value="2"/>
</dbReference>
<comment type="similarity">
    <text evidence="2">Belongs to the ABC transporter superfamily.</text>
</comment>
<dbReference type="PROSITE" id="PS00211">
    <property type="entry name" value="ABC_TRANSPORTER_1"/>
    <property type="match status" value="2"/>
</dbReference>
<evidence type="ECO:0000256" key="3">
    <source>
        <dbReference type="ARBA" id="ARBA00022448"/>
    </source>
</evidence>
<sequence>MSEDAMALIEVENLAVKYPGRKRPILEQVNLQLHEGETVLLLGASGSGKSTLALTLNGLIPHNVGKILEGRVRVDGLDTQKASVVDLARRVGIVFQDPDAQFVMLTVEDEIVFGMENLCLSPEEMDRRVEEALAQVGLPQHRYRRVEQLSGGEKQRVTLASLLAMEPSVLLFDEPTANLDPVGTRDVFELLRQCKEMKKHTILLIEHKLDDLMDLIDRVVVLGKGGVVLADGAPRTVFQEQMELLQKHGVWVPQVASLAHRLAQEGIVLDPFPLTLDEAEEAINRKRIGAEPVEQQSVSPVLTQESEQAAIEVRNLSYRVASREILHDVSLRVPQGDFLALVGSNGAGKTTLAHHLVDILHPPAGRVWLQGKDITRIPARELVHHVGYVFQNPEHQFITESVADEIAYGLRVMGLSAAEITERTNTLLERFGLLQLARANPFTLSHGEKRRLSVATMLAVGQQVLILDEPTFGQDQRNAEALLEILWQLHTEGRTIVVITHDMALVAQYARHVVVMESGRPIFHGTPATLFAQPDLLARAHLTLPPLTSLAARLGWPGLLTSEAVYQQCMQALGRELAVKHVE</sequence>
<proteinExistence type="inferred from homology"/>
<reference evidence="10" key="1">
    <citation type="submission" date="2018-12" db="EMBL/GenBank/DDBJ databases">
        <title>Novel natural products biosynthetic potential of the class Ktedonobacteria.</title>
        <authorList>
            <person name="Zheng Y."/>
            <person name="Saitou A."/>
            <person name="Wang C.M."/>
            <person name="Toyoda A."/>
            <person name="Minakuchi Y."/>
            <person name="Sekiguchi Y."/>
            <person name="Ueda K."/>
            <person name="Takano H."/>
            <person name="Sakai Y."/>
            <person name="Yokota A."/>
            <person name="Yabe S."/>
        </authorList>
    </citation>
    <scope>NUCLEOTIDE SEQUENCE</scope>
    <source>
        <strain evidence="10">COM3</strain>
    </source>
</reference>
<dbReference type="InterPro" id="IPR003593">
    <property type="entry name" value="AAA+_ATPase"/>
</dbReference>